<proteinExistence type="predicted"/>
<dbReference type="Proteomes" id="UP000218767">
    <property type="component" value="Unassembled WGS sequence"/>
</dbReference>
<keyword evidence="1" id="KW-0812">Transmembrane</keyword>
<evidence type="ECO:0000313" key="3">
    <source>
        <dbReference type="Proteomes" id="UP000218767"/>
    </source>
</evidence>
<name>A0A2A4WVT3_9GAMM</name>
<evidence type="ECO:0000313" key="2">
    <source>
        <dbReference type="EMBL" id="PCI73979.1"/>
    </source>
</evidence>
<keyword evidence="1" id="KW-0472">Membrane</keyword>
<sequence length="129" mass="13848">MRTRQQGIGLPAAIFIITTMAVIAVAINVLVRENAETFEEEVNLARAFYAAESGAGFMMNRVFPPEEYSAYAGSNCAARTYTFDAVGLAQCTAVVTCTTITVSSVDYNTIESTGSCGDVERTIQVRAVK</sequence>
<dbReference type="AlphaFoldDB" id="A0A2A4WVT3"/>
<organism evidence="2 3">
    <name type="scientific">SAR86 cluster bacterium</name>
    <dbReference type="NCBI Taxonomy" id="2030880"/>
    <lineage>
        <taxon>Bacteria</taxon>
        <taxon>Pseudomonadati</taxon>
        <taxon>Pseudomonadota</taxon>
        <taxon>Gammaproteobacteria</taxon>
        <taxon>SAR86 cluster</taxon>
    </lineage>
</organism>
<protein>
    <recommendedName>
        <fullName evidence="4">MSHA biogenesis protein MshP</fullName>
    </recommendedName>
</protein>
<feature type="transmembrane region" description="Helical" evidence="1">
    <location>
        <begin position="12"/>
        <end position="31"/>
    </location>
</feature>
<dbReference type="EMBL" id="NVUL01000110">
    <property type="protein sequence ID" value="PCI73979.1"/>
    <property type="molecule type" value="Genomic_DNA"/>
</dbReference>
<evidence type="ECO:0008006" key="4">
    <source>
        <dbReference type="Google" id="ProtNLM"/>
    </source>
</evidence>
<comment type="caution">
    <text evidence="2">The sequence shown here is derived from an EMBL/GenBank/DDBJ whole genome shotgun (WGS) entry which is preliminary data.</text>
</comment>
<evidence type="ECO:0000256" key="1">
    <source>
        <dbReference type="SAM" id="Phobius"/>
    </source>
</evidence>
<accession>A0A2A4WVT3</accession>
<reference evidence="3" key="1">
    <citation type="submission" date="2017-08" db="EMBL/GenBank/DDBJ databases">
        <title>A dynamic microbial community with high functional redundancy inhabits the cold, oxic subseafloor aquifer.</title>
        <authorList>
            <person name="Tully B.J."/>
            <person name="Wheat C.G."/>
            <person name="Glazer B.T."/>
            <person name="Huber J.A."/>
        </authorList>
    </citation>
    <scope>NUCLEOTIDE SEQUENCE [LARGE SCALE GENOMIC DNA]</scope>
</reference>
<keyword evidence="1" id="KW-1133">Transmembrane helix</keyword>
<gene>
    <name evidence="2" type="ORF">COB20_15635</name>
</gene>